<reference evidence="3" key="2">
    <citation type="submission" date="2013-10" db="EMBL/GenBank/DDBJ databases">
        <authorList>
            <person name="Aslett M."/>
        </authorList>
    </citation>
    <scope>NUCLEOTIDE SEQUENCE [LARGE SCALE GENOMIC DNA]</scope>
    <source>
        <strain evidence="3">Houghton</strain>
    </source>
</reference>
<accession>U6N5S9</accession>
<dbReference type="RefSeq" id="XP_013437742.1">
    <property type="nucleotide sequence ID" value="XM_013582288.1"/>
</dbReference>
<feature type="signal peptide" evidence="2">
    <location>
        <begin position="1"/>
        <end position="19"/>
    </location>
</feature>
<dbReference type="VEuPathDB" id="ToxoDB:ENH_00066860"/>
<feature type="chain" id="PRO_5004677450" description="Transmembrane protein" evidence="2">
    <location>
        <begin position="20"/>
        <end position="260"/>
    </location>
</feature>
<sequence>MRLAFPLLLSLAMIKAASGYGSSFENDRNSLVVASTGAPVTAAALPFTTPASAGSLTKGPTESNPNPNIWTKGILERARSLVTLTWKNAAAPALLILSLCIIVAGRSVIASAGKMESQTEDDVSSTSACPKHEPSGKASRQHQVLCNQGCVPRAWRSVREAKKENSIRELSGKYVHLGLFSVIVLYFACTHCAHDKRFARGISATVELSNVARALQQRSLWQTHKCRTLCVDLVARGPPLVRCQQQEQKQQRWLSASPED</sequence>
<evidence type="ECO:0000256" key="1">
    <source>
        <dbReference type="SAM" id="MobiDB-lite"/>
    </source>
</evidence>
<protein>
    <recommendedName>
        <fullName evidence="5">Transmembrane protein</fullName>
    </recommendedName>
</protein>
<proteinExistence type="predicted"/>
<dbReference type="AlphaFoldDB" id="U6N5S9"/>
<evidence type="ECO:0000256" key="2">
    <source>
        <dbReference type="SAM" id="SignalP"/>
    </source>
</evidence>
<keyword evidence="2" id="KW-0732">Signal</keyword>
<feature type="region of interest" description="Disordered" evidence="1">
    <location>
        <begin position="115"/>
        <end position="136"/>
    </location>
</feature>
<dbReference type="Proteomes" id="UP000030754">
    <property type="component" value="Unassembled WGS sequence"/>
</dbReference>
<reference evidence="3" key="1">
    <citation type="submission" date="2013-10" db="EMBL/GenBank/DDBJ databases">
        <title>Genomic analysis of the causative agents of coccidiosis in chickens.</title>
        <authorList>
            <person name="Reid A.J."/>
            <person name="Blake D."/>
            <person name="Billington K."/>
            <person name="Browne H."/>
            <person name="Dunn M."/>
            <person name="Hung S."/>
            <person name="Kawahara F."/>
            <person name="Miranda-Saavedra D."/>
            <person name="Mourier T."/>
            <person name="Nagra H."/>
            <person name="Otto T.D."/>
            <person name="Rawlings N."/>
            <person name="Sanchez A."/>
            <person name="Sanders M."/>
            <person name="Subramaniam C."/>
            <person name="Tay Y."/>
            <person name="Dear P."/>
            <person name="Doerig C."/>
            <person name="Gruber A."/>
            <person name="Parkinson J."/>
            <person name="Shirley M."/>
            <person name="Wan K.L."/>
            <person name="Berriman M."/>
            <person name="Tomley F."/>
            <person name="Pain A."/>
        </authorList>
    </citation>
    <scope>NUCLEOTIDE SEQUENCE [LARGE SCALE GENOMIC DNA]</scope>
    <source>
        <strain evidence="3">Houghton</strain>
    </source>
</reference>
<organism evidence="3 4">
    <name type="scientific">Eimeria necatrix</name>
    <dbReference type="NCBI Taxonomy" id="51315"/>
    <lineage>
        <taxon>Eukaryota</taxon>
        <taxon>Sar</taxon>
        <taxon>Alveolata</taxon>
        <taxon>Apicomplexa</taxon>
        <taxon>Conoidasida</taxon>
        <taxon>Coccidia</taxon>
        <taxon>Eucoccidiorida</taxon>
        <taxon>Eimeriorina</taxon>
        <taxon>Eimeriidae</taxon>
        <taxon>Eimeria</taxon>
    </lineage>
</organism>
<evidence type="ECO:0000313" key="4">
    <source>
        <dbReference type="Proteomes" id="UP000030754"/>
    </source>
</evidence>
<name>U6N5S9_9EIME</name>
<keyword evidence="4" id="KW-1185">Reference proteome</keyword>
<gene>
    <name evidence="3" type="ORF">ENH_00066860</name>
</gene>
<dbReference type="OrthoDB" id="10361755at2759"/>
<dbReference type="EMBL" id="HG725693">
    <property type="protein sequence ID" value="CDJ69275.1"/>
    <property type="molecule type" value="Genomic_DNA"/>
</dbReference>
<dbReference type="GeneID" id="25476820"/>
<evidence type="ECO:0000313" key="3">
    <source>
        <dbReference type="EMBL" id="CDJ69275.1"/>
    </source>
</evidence>
<evidence type="ECO:0008006" key="5">
    <source>
        <dbReference type="Google" id="ProtNLM"/>
    </source>
</evidence>